<name>A0ABY2ZZB1_9GAMM</name>
<organism evidence="2 3">
    <name type="scientific">Pantoea dispersa</name>
    <dbReference type="NCBI Taxonomy" id="59814"/>
    <lineage>
        <taxon>Bacteria</taxon>
        <taxon>Pseudomonadati</taxon>
        <taxon>Pseudomonadota</taxon>
        <taxon>Gammaproteobacteria</taxon>
        <taxon>Enterobacterales</taxon>
        <taxon>Erwiniaceae</taxon>
        <taxon>Pantoea</taxon>
    </lineage>
</organism>
<protein>
    <submittedName>
        <fullName evidence="2">Transmembrane anchored protein</fullName>
    </submittedName>
</protein>
<keyword evidence="3" id="KW-1185">Reference proteome</keyword>
<comment type="caution">
    <text evidence="2">The sequence shown here is derived from an EMBL/GenBank/DDBJ whole genome shotgun (WGS) entry which is preliminary data.</text>
</comment>
<feature type="signal peptide" evidence="1">
    <location>
        <begin position="1"/>
        <end position="22"/>
    </location>
</feature>
<evidence type="ECO:0000313" key="3">
    <source>
        <dbReference type="Proteomes" id="UP000319715"/>
    </source>
</evidence>
<reference evidence="2 3" key="1">
    <citation type="submission" date="2019-06" db="EMBL/GenBank/DDBJ databases">
        <title>Pantoea dispersa Assembly.</title>
        <authorList>
            <person name="Wang J."/>
        </authorList>
    </citation>
    <scope>NUCLEOTIDE SEQUENCE [LARGE SCALE GENOMIC DNA]</scope>
    <source>
        <strain evidence="3">bio</strain>
    </source>
</reference>
<dbReference type="EMBL" id="VICF01000002">
    <property type="protein sequence ID" value="TQC75534.1"/>
    <property type="molecule type" value="Genomic_DNA"/>
</dbReference>
<gene>
    <name evidence="2" type="ORF">FK492_06310</name>
</gene>
<evidence type="ECO:0000256" key="1">
    <source>
        <dbReference type="SAM" id="SignalP"/>
    </source>
</evidence>
<evidence type="ECO:0000313" key="2">
    <source>
        <dbReference type="EMBL" id="TQC75534.1"/>
    </source>
</evidence>
<keyword evidence="2" id="KW-0472">Membrane</keyword>
<proteinExistence type="predicted"/>
<accession>A0ABY2ZZB1</accession>
<keyword evidence="2" id="KW-0812">Transmembrane</keyword>
<sequence length="50" mass="5099">MKKTMAILCLILTMGASVSAFAGNCQHNNDTAADGSRCGNRSADARPGGN</sequence>
<keyword evidence="1" id="KW-0732">Signal</keyword>
<feature type="chain" id="PRO_5047389668" evidence="1">
    <location>
        <begin position="23"/>
        <end position="50"/>
    </location>
</feature>
<dbReference type="Proteomes" id="UP000319715">
    <property type="component" value="Unassembled WGS sequence"/>
</dbReference>